<dbReference type="Pfam" id="PF18348">
    <property type="entry name" value="SH3_16"/>
    <property type="match status" value="1"/>
</dbReference>
<dbReference type="EC" id="3.4.22.-" evidence="6"/>
<gene>
    <name evidence="6" type="ORF">ROLI_039760</name>
</gene>
<dbReference type="EMBL" id="CP143423">
    <property type="protein sequence ID" value="WVX50876.1"/>
    <property type="molecule type" value="Genomic_DNA"/>
</dbReference>
<dbReference type="GO" id="GO:0016787">
    <property type="term" value="F:hydrolase activity"/>
    <property type="evidence" value="ECO:0007669"/>
    <property type="project" value="UniProtKB-KW"/>
</dbReference>
<evidence type="ECO:0000259" key="5">
    <source>
        <dbReference type="PROSITE" id="PS51935"/>
    </source>
</evidence>
<proteinExistence type="inferred from homology"/>
<evidence type="ECO:0000256" key="2">
    <source>
        <dbReference type="ARBA" id="ARBA00022670"/>
    </source>
</evidence>
<dbReference type="PROSITE" id="PS51935">
    <property type="entry name" value="NLPC_P60"/>
    <property type="match status" value="1"/>
</dbReference>
<name>A0ABZ2C014_9RHOB</name>
<keyword evidence="3 6" id="KW-0378">Hydrolase</keyword>
<dbReference type="PANTHER" id="PTHR47359">
    <property type="entry name" value="PEPTIDOGLYCAN DL-ENDOPEPTIDASE CWLO"/>
    <property type="match status" value="1"/>
</dbReference>
<accession>A0ABZ2C014</accession>
<evidence type="ECO:0000313" key="6">
    <source>
        <dbReference type="EMBL" id="WVX50876.1"/>
    </source>
</evidence>
<evidence type="ECO:0000256" key="4">
    <source>
        <dbReference type="ARBA" id="ARBA00022807"/>
    </source>
</evidence>
<evidence type="ECO:0000256" key="1">
    <source>
        <dbReference type="ARBA" id="ARBA00007074"/>
    </source>
</evidence>
<dbReference type="InterPro" id="IPR000064">
    <property type="entry name" value="NLP_P60_dom"/>
</dbReference>
<organism evidence="6 7">
    <name type="scientific">Roseobacter fucihabitans</name>
    <dbReference type="NCBI Taxonomy" id="1537242"/>
    <lineage>
        <taxon>Bacteria</taxon>
        <taxon>Pseudomonadati</taxon>
        <taxon>Pseudomonadota</taxon>
        <taxon>Alphaproteobacteria</taxon>
        <taxon>Rhodobacterales</taxon>
        <taxon>Roseobacteraceae</taxon>
        <taxon>Roseobacter</taxon>
    </lineage>
</organism>
<comment type="similarity">
    <text evidence="1">Belongs to the peptidase C40 family.</text>
</comment>
<evidence type="ECO:0000256" key="3">
    <source>
        <dbReference type="ARBA" id="ARBA00022801"/>
    </source>
</evidence>
<dbReference type="RefSeq" id="WP_316247419.1">
    <property type="nucleotide sequence ID" value="NZ_CP143423.1"/>
</dbReference>
<dbReference type="Pfam" id="PF00877">
    <property type="entry name" value="NLPC_P60"/>
    <property type="match status" value="1"/>
</dbReference>
<dbReference type="PANTHER" id="PTHR47359:SF3">
    <property type="entry name" value="NLP_P60 DOMAIN-CONTAINING PROTEIN-RELATED"/>
    <property type="match status" value="1"/>
</dbReference>
<reference evidence="6 7" key="1">
    <citation type="submission" date="2015-07" db="EMBL/GenBank/DDBJ databases">
        <authorList>
            <person name="Voget S."/>
            <person name="Dogs M."/>
            <person name="Brinkhoff T.H."/>
            <person name="Daniel R."/>
        </authorList>
    </citation>
    <scope>NUCLEOTIDE SEQUENCE [LARGE SCALE GENOMIC DNA]</scope>
    <source>
        <strain evidence="6 7">B14</strain>
    </source>
</reference>
<dbReference type="InterPro" id="IPR041382">
    <property type="entry name" value="SH3_16"/>
</dbReference>
<dbReference type="SUPFAM" id="SSF54001">
    <property type="entry name" value="Cysteine proteinases"/>
    <property type="match status" value="1"/>
</dbReference>
<dbReference type="InterPro" id="IPR051794">
    <property type="entry name" value="PG_Endopeptidase_C40"/>
</dbReference>
<keyword evidence="2" id="KW-0645">Protease</keyword>
<sequence length="258" mass="27975">MTPDPDLVSVDEPMQVAAPIAELRRTPSGQRDRQFIYGAPVTVLHHAGDWRLVRAELDGYCGYVTADALGPRRAATHTVTARSTQAYETPHFKSTDQMNLTFGSKLVAKSETATFIETELGHIPRQHVHRISDTATDPIAIASLFLGTPYLWGGNSAWGLDCSALVQFACQACAIPCPGDSDQQEATLGEALPIGTPYQRGDLLFWKGHVALVMTPTTIIHANAGYMATVEEDIEDAITRIEAQGDGLVTAHKRLPKP</sequence>
<keyword evidence="4" id="KW-0788">Thiol protease</keyword>
<evidence type="ECO:0000313" key="7">
    <source>
        <dbReference type="Proteomes" id="UP001318682"/>
    </source>
</evidence>
<keyword evidence="7" id="KW-1185">Reference proteome</keyword>
<dbReference type="InterPro" id="IPR038765">
    <property type="entry name" value="Papain-like_cys_pep_sf"/>
</dbReference>
<feature type="domain" description="NlpC/P60" evidence="5">
    <location>
        <begin position="132"/>
        <end position="256"/>
    </location>
</feature>
<dbReference type="Proteomes" id="UP001318682">
    <property type="component" value="Chromosome"/>
</dbReference>
<reference evidence="7" key="2">
    <citation type="submission" date="2024-01" db="EMBL/GenBank/DDBJ databases">
        <title>Roseobacter fucihabitans sp. nov., isolated from the brown alga Fucus spiralis.</title>
        <authorList>
            <person name="Hahnke S."/>
            <person name="Berger M."/>
            <person name="Schlingloff A."/>
            <person name="Athale I."/>
            <person name="Neumann-Schaal M."/>
            <person name="Adenaya A."/>
            <person name="Poehlein A."/>
            <person name="Daniel R."/>
            <person name="Pertersen J."/>
            <person name="Brinkhoff T."/>
        </authorList>
    </citation>
    <scope>NUCLEOTIDE SEQUENCE [LARGE SCALE GENOMIC DNA]</scope>
    <source>
        <strain evidence="7">B14</strain>
    </source>
</reference>
<protein>
    <submittedName>
        <fullName evidence="6">Dipeptidyl-peptidase 6</fullName>
        <ecNumber evidence="6">3.4.22.-</ecNumber>
    </submittedName>
</protein>
<dbReference type="Gene3D" id="3.90.1720.10">
    <property type="entry name" value="endopeptidase domain like (from Nostoc punctiforme)"/>
    <property type="match status" value="1"/>
</dbReference>